<protein>
    <recommendedName>
        <fullName evidence="3">Lipoprotein</fullName>
    </recommendedName>
</protein>
<name>A0A521FYX9_9BACT</name>
<keyword evidence="2" id="KW-1185">Reference proteome</keyword>
<evidence type="ECO:0000313" key="1">
    <source>
        <dbReference type="EMBL" id="TAA73977.1"/>
    </source>
</evidence>
<dbReference type="Proteomes" id="UP000316238">
    <property type="component" value="Unassembled WGS sequence"/>
</dbReference>
<evidence type="ECO:0000313" key="2">
    <source>
        <dbReference type="Proteomes" id="UP000316238"/>
    </source>
</evidence>
<sequence length="203" mass="22606">MKNKGVLSLLLVCIVTGCICHETGTAYSSTQIDQSSAGDNSPVVNAAGNVTINILPPGNIKEDTNKLRMGTYRVTPDGEGALTPEMIEECIYLNMDVDAKYSVIVKTKEQFDVLNKELTEIGERLKAAKNEVDRSGCTARSAYDAKVMNYNSRLPELDHLLDLYKQRVKAYQDKSDRFDRECNGQPYYEDDYAAMVKKVGRGM</sequence>
<gene>
    <name evidence="1" type="ORF">CDV28_14620</name>
</gene>
<comment type="caution">
    <text evidence="1">The sequence shown here is derived from an EMBL/GenBank/DDBJ whole genome shotgun (WGS) entry which is preliminary data.</text>
</comment>
<dbReference type="EMBL" id="NQJD01000046">
    <property type="protein sequence ID" value="TAA73977.1"/>
    <property type="molecule type" value="Genomic_DNA"/>
</dbReference>
<evidence type="ECO:0008006" key="3">
    <source>
        <dbReference type="Google" id="ProtNLM"/>
    </source>
</evidence>
<dbReference type="PROSITE" id="PS51257">
    <property type="entry name" value="PROKAR_LIPOPROTEIN"/>
    <property type="match status" value="1"/>
</dbReference>
<dbReference type="AlphaFoldDB" id="A0A521FYX9"/>
<reference evidence="1" key="1">
    <citation type="submission" date="2017-07" db="EMBL/GenBank/DDBJ databases">
        <title>The cable genome - Insights into the physiology and evolution of filamentous bacteria capable of sulfide oxidation via long distance electron transfer.</title>
        <authorList>
            <person name="Thorup C."/>
            <person name="Bjerg J.T."/>
            <person name="Schreiber L."/>
            <person name="Nielsen L.P."/>
            <person name="Kjeldsen K.U."/>
            <person name="Boesen T."/>
            <person name="Boggild A."/>
            <person name="Meysman F."/>
            <person name="Geelhoed J."/>
            <person name="Schramm A."/>
        </authorList>
    </citation>
    <scope>NUCLEOTIDE SEQUENCE [LARGE SCALE GENOMIC DNA]</scope>
    <source>
        <strain evidence="1">GS</strain>
    </source>
</reference>
<organism evidence="1 2">
    <name type="scientific">Candidatus Electronema aureum</name>
    <dbReference type="NCBI Taxonomy" id="2005002"/>
    <lineage>
        <taxon>Bacteria</taxon>
        <taxon>Pseudomonadati</taxon>
        <taxon>Thermodesulfobacteriota</taxon>
        <taxon>Desulfobulbia</taxon>
        <taxon>Desulfobulbales</taxon>
        <taxon>Desulfobulbaceae</taxon>
        <taxon>Candidatus Electronema</taxon>
    </lineage>
</organism>
<accession>A0A521FYX9</accession>
<proteinExistence type="predicted"/>